<gene>
    <name evidence="4" type="ORF">NUM_61600</name>
</gene>
<accession>A0A8J4ENS7</accession>
<protein>
    <recommendedName>
        <fullName evidence="3">Bacteriophage T5 Orf172 DNA-binding domain-containing protein</fullName>
    </recommendedName>
</protein>
<evidence type="ECO:0000313" key="4">
    <source>
        <dbReference type="EMBL" id="GIL30906.1"/>
    </source>
</evidence>
<feature type="compositionally biased region" description="Pro residues" evidence="2">
    <location>
        <begin position="9"/>
        <end position="23"/>
    </location>
</feature>
<dbReference type="Pfam" id="PF13250">
    <property type="entry name" value="SNIPE"/>
    <property type="match status" value="1"/>
</dbReference>
<feature type="region of interest" description="Disordered" evidence="2">
    <location>
        <begin position="1"/>
        <end position="80"/>
    </location>
</feature>
<organism evidence="4 5">
    <name type="scientific">Actinocatenispora comari</name>
    <dbReference type="NCBI Taxonomy" id="2807577"/>
    <lineage>
        <taxon>Bacteria</taxon>
        <taxon>Bacillati</taxon>
        <taxon>Actinomycetota</taxon>
        <taxon>Actinomycetes</taxon>
        <taxon>Micromonosporales</taxon>
        <taxon>Micromonosporaceae</taxon>
        <taxon>Actinocatenispora</taxon>
    </lineage>
</organism>
<name>A0A8J4ENS7_9ACTN</name>
<keyword evidence="1" id="KW-0175">Coiled coil</keyword>
<evidence type="ECO:0000259" key="3">
    <source>
        <dbReference type="SMART" id="SM00974"/>
    </source>
</evidence>
<feature type="compositionally biased region" description="Low complexity" evidence="2">
    <location>
        <begin position="48"/>
        <end position="61"/>
    </location>
</feature>
<feature type="domain" description="Bacteriophage T5 Orf172 DNA-binding" evidence="3">
    <location>
        <begin position="423"/>
        <end position="506"/>
    </location>
</feature>
<comment type="caution">
    <text evidence="4">The sequence shown here is derived from an EMBL/GenBank/DDBJ whole genome shotgun (WGS) entry which is preliminary data.</text>
</comment>
<proteinExistence type="predicted"/>
<dbReference type="Pfam" id="PF13455">
    <property type="entry name" value="MUG113"/>
    <property type="match status" value="1"/>
</dbReference>
<dbReference type="RefSeq" id="WP_207128497.1">
    <property type="nucleotide sequence ID" value="NZ_BOPO01000128.1"/>
</dbReference>
<evidence type="ECO:0000256" key="2">
    <source>
        <dbReference type="SAM" id="MobiDB-lite"/>
    </source>
</evidence>
<dbReference type="EMBL" id="BOPO01000128">
    <property type="protein sequence ID" value="GIL30906.1"/>
    <property type="molecule type" value="Genomic_DNA"/>
</dbReference>
<evidence type="ECO:0000313" key="5">
    <source>
        <dbReference type="Proteomes" id="UP000614996"/>
    </source>
</evidence>
<sequence length="545" mass="61554">MDYRYNSPPGWPTPPPGWRPPPGWHSDPRWPAPPPGWQFWIPVGPDTAEAAAPESIAAVQETPAPIGSDRQDEPPRRLGTRKRLRVAEERNSDLIGQVASLTDEIGTLRARVDQLRGMDAVALEAETERARAELATVRRQIDEERRQADERIQQLHRKAEADRAAAQESLYDLQRQNQLAAAQLAQLQAQVVQTQDVAMLQEAGLYEFRHRLADAVAYKSRLEDLRDQIKTAVRAGEAVESATDWMVNGSASQGRKMLRETTKLMLRAYNAEADACLRTMRPHRLASCTDRLSKARDTIARLGSTMNIHITEHYHRLRITELELTSDYLAQVEEEKERVRAEREAARDEAVLRREIEREKAKLAKEDAHWANVQERMHAAGDTIGLSEAEARRAEIAEALEDVEARAANVRTGWVYVISNIGAFGQRMVKIGMTRRLDPTERVRELGDASVPFKFDIHALIFSSDAVTLETRLHQELAHRRVNQVNLRREFFYATPAEVRDLLQRIDGQHLLDFTEDCEASEWRASQQAAAGTESAQGYPSVAVG</sequence>
<reference evidence="5" key="1">
    <citation type="journal article" date="2021" name="Int. J. Syst. Evol. Microbiol.">
        <title>Actinocatenispora comari sp. nov., an endophytic actinomycete isolated from aerial parts of Comarum salesowianum.</title>
        <authorList>
            <person name="Oyunbileg N."/>
            <person name="Iizaka Y."/>
            <person name="Hamada M."/>
            <person name="Davaapurev B.O."/>
            <person name="Fukumoto A."/>
            <person name="Tsetseg B."/>
            <person name="Kato F."/>
            <person name="Tamura T."/>
            <person name="Batkhuu J."/>
            <person name="Anzai Y."/>
        </authorList>
    </citation>
    <scope>NUCLEOTIDE SEQUENCE [LARGE SCALE GENOMIC DNA]</scope>
    <source>
        <strain evidence="5">NUM-2625</strain>
    </source>
</reference>
<feature type="coiled-coil region" evidence="1">
    <location>
        <begin position="84"/>
        <end position="190"/>
    </location>
</feature>
<dbReference type="InterPro" id="IPR025280">
    <property type="entry name" value="SNIPE"/>
</dbReference>
<dbReference type="AlphaFoldDB" id="A0A8J4ENS7"/>
<feature type="coiled-coil region" evidence="1">
    <location>
        <begin position="322"/>
        <end position="349"/>
    </location>
</feature>
<keyword evidence="5" id="KW-1185">Reference proteome</keyword>
<dbReference type="SMART" id="SM00974">
    <property type="entry name" value="T5orf172"/>
    <property type="match status" value="1"/>
</dbReference>
<dbReference type="Proteomes" id="UP000614996">
    <property type="component" value="Unassembled WGS sequence"/>
</dbReference>
<dbReference type="InterPro" id="IPR018306">
    <property type="entry name" value="Phage_T5_Orf172_DNA-bd"/>
</dbReference>
<evidence type="ECO:0000256" key="1">
    <source>
        <dbReference type="SAM" id="Coils"/>
    </source>
</evidence>